<feature type="transmembrane region" description="Helical" evidence="2">
    <location>
        <begin position="28"/>
        <end position="50"/>
    </location>
</feature>
<evidence type="ECO:0000259" key="3">
    <source>
        <dbReference type="Pfam" id="PF12158"/>
    </source>
</evidence>
<feature type="region of interest" description="Disordered" evidence="1">
    <location>
        <begin position="1"/>
        <end position="21"/>
    </location>
</feature>
<dbReference type="AlphaFoldDB" id="A0A839QW59"/>
<keyword evidence="2" id="KW-0472">Membrane</keyword>
<comment type="caution">
    <text evidence="4">The sequence shown here is derived from an EMBL/GenBank/DDBJ whole genome shotgun (WGS) entry which is preliminary data.</text>
</comment>
<dbReference type="InterPro" id="IPR021994">
    <property type="entry name" value="DUF3592"/>
</dbReference>
<evidence type="ECO:0000313" key="5">
    <source>
        <dbReference type="Proteomes" id="UP000523000"/>
    </source>
</evidence>
<reference evidence="4 5" key="1">
    <citation type="submission" date="2020-08" db="EMBL/GenBank/DDBJ databases">
        <title>Sequencing the genomes of 1000 actinobacteria strains.</title>
        <authorList>
            <person name="Klenk H.-P."/>
        </authorList>
    </citation>
    <scope>NUCLEOTIDE SEQUENCE [LARGE SCALE GENOMIC DNA]</scope>
    <source>
        <strain evidence="4 5">DSM 22826</strain>
    </source>
</reference>
<keyword evidence="5" id="KW-1185">Reference proteome</keyword>
<feature type="domain" description="DUF3592" evidence="3">
    <location>
        <begin position="66"/>
        <end position="134"/>
    </location>
</feature>
<proteinExistence type="predicted"/>
<dbReference type="EMBL" id="JACHVS010000005">
    <property type="protein sequence ID" value="MBB2997542.1"/>
    <property type="molecule type" value="Genomic_DNA"/>
</dbReference>
<keyword evidence="2" id="KW-0812">Transmembrane</keyword>
<dbReference type="Pfam" id="PF12158">
    <property type="entry name" value="DUF3592"/>
    <property type="match status" value="1"/>
</dbReference>
<evidence type="ECO:0000256" key="1">
    <source>
        <dbReference type="SAM" id="MobiDB-lite"/>
    </source>
</evidence>
<dbReference type="RefSeq" id="WP_183513201.1">
    <property type="nucleotide sequence ID" value="NZ_BAABGK010000093.1"/>
</dbReference>
<keyword evidence="2" id="KW-1133">Transmembrane helix</keyword>
<accession>A0A839QW59</accession>
<feature type="compositionally biased region" description="Basic residues" evidence="1">
    <location>
        <begin position="7"/>
        <end position="21"/>
    </location>
</feature>
<organism evidence="4 5">
    <name type="scientific">Paeniglutamicibacter cryotolerans</name>
    <dbReference type="NCBI Taxonomy" id="670079"/>
    <lineage>
        <taxon>Bacteria</taxon>
        <taxon>Bacillati</taxon>
        <taxon>Actinomycetota</taxon>
        <taxon>Actinomycetes</taxon>
        <taxon>Micrococcales</taxon>
        <taxon>Micrococcaceae</taxon>
        <taxon>Paeniglutamicibacter</taxon>
    </lineage>
</organism>
<evidence type="ECO:0000313" key="4">
    <source>
        <dbReference type="EMBL" id="MBB2997542.1"/>
    </source>
</evidence>
<gene>
    <name evidence="4" type="ORF">E9229_003814</name>
</gene>
<sequence>MNTRARTTARPKPKRPLPKKRQRKRATFVVYFVAISVCVAVVLLPCIWLTTSVVEKRELTQLGIQTTATITKHHSKIVHGGRTSSKYFLIDYTFTPDDQTQEYGTDVELPLDLWDTVRVGSAISVAYNPRNPSDNQPTMILKRFPEPSRKSCRRLVGGSVG</sequence>
<name>A0A839QW59_9MICC</name>
<evidence type="ECO:0000256" key="2">
    <source>
        <dbReference type="SAM" id="Phobius"/>
    </source>
</evidence>
<protein>
    <recommendedName>
        <fullName evidence="3">DUF3592 domain-containing protein</fullName>
    </recommendedName>
</protein>
<dbReference type="Proteomes" id="UP000523000">
    <property type="component" value="Unassembled WGS sequence"/>
</dbReference>